<evidence type="ECO:0000256" key="1">
    <source>
        <dbReference type="ARBA" id="ARBA00005705"/>
    </source>
</evidence>
<feature type="transmembrane region" description="Helical" evidence="2">
    <location>
        <begin position="627"/>
        <end position="646"/>
    </location>
</feature>
<comment type="similarity">
    <text evidence="1">Belongs to the peptidase C69 family. Secernin subfamily.</text>
</comment>
<dbReference type="Proteomes" id="UP001642484">
    <property type="component" value="Unassembled WGS sequence"/>
</dbReference>
<dbReference type="InterPro" id="IPR005322">
    <property type="entry name" value="Peptidase_C69"/>
</dbReference>
<gene>
    <name evidence="4" type="ORF">CCMP2556_LOCUS5592</name>
</gene>
<dbReference type="PANTHER" id="PTHR12994">
    <property type="entry name" value="SECERNIN"/>
    <property type="match status" value="1"/>
</dbReference>
<evidence type="ECO:0000313" key="4">
    <source>
        <dbReference type="EMBL" id="CAK8999258.1"/>
    </source>
</evidence>
<accession>A0ABP0ICY6</accession>
<keyword evidence="5" id="KW-1185">Reference proteome</keyword>
<sequence length="664" mass="73599">MSAILLLLNTLLIPNEACTIIAVGKDASATGFPMVSHSDDSGPSTTDVRLVRVPRRQWPKGATRKLYEWHIPYPRMVSKEMAPDYHPLPGQEEFEAIGEIPQAEETWAYWDTEYGMQNEWGLSIGESTATAMTAGWAATKDKPWGHNKVGIEDLTKLALERCKTARCAVQTMGDIAVQEGFYSADTGSPDAPAYSGSSEALVVVDAEPGDMWVFNVLTGKKNASAIWAAQRLPSDHVAAVGNSFTIRSLDLNDAENNLFSEGVTHLAEEMGWWRASDAKYPGDFDFFGAYGYQPNKENTPPGQIESMTNLLAYYSGRRMWRIFSLLSPSEGAKLDPDLGNVPKTKNPYPPSVKLAPSNKSFSCPSVEYVPPKAPKHSVTREMVMEALRDHYEGTRYDLTQGMAAGPHGTPNRGPVKGITGQWERAISMFRTAYSYVLEPRPGRRSVTWFGYDAAHGTVWLPFYGAAEQGAPATHCHHGLNMSTFNTNAGWWAFNLINQYSDLNFRQINKEVRLKAASIHQKALEAMKTWESESGDLQTWVEHSNHLAVQSVNEWWDLAWKLIAKYGRLVVTYNESETLGVNYIGQMYPAWWLESPDVGFTLWSSRGPFHGILDRLSELVASEGTSPMAAQCILAALAITVVYLVGYRHGQSNQKVSGGYVAMDP</sequence>
<dbReference type="Pfam" id="PF03577">
    <property type="entry name" value="Peptidase_C69"/>
    <property type="match status" value="1"/>
</dbReference>
<evidence type="ECO:0000256" key="3">
    <source>
        <dbReference type="SAM" id="SignalP"/>
    </source>
</evidence>
<feature type="chain" id="PRO_5046374546" description="Dipeptidase" evidence="3">
    <location>
        <begin position="18"/>
        <end position="664"/>
    </location>
</feature>
<dbReference type="PANTHER" id="PTHR12994:SF17">
    <property type="entry name" value="LD30995P"/>
    <property type="match status" value="1"/>
</dbReference>
<feature type="signal peptide" evidence="3">
    <location>
        <begin position="1"/>
        <end position="17"/>
    </location>
</feature>
<evidence type="ECO:0000313" key="5">
    <source>
        <dbReference type="Proteomes" id="UP001642484"/>
    </source>
</evidence>
<proteinExistence type="inferred from homology"/>
<reference evidence="4 5" key="1">
    <citation type="submission" date="2024-02" db="EMBL/GenBank/DDBJ databases">
        <authorList>
            <person name="Chen Y."/>
            <person name="Shah S."/>
            <person name="Dougan E. K."/>
            <person name="Thang M."/>
            <person name="Chan C."/>
        </authorList>
    </citation>
    <scope>NUCLEOTIDE SEQUENCE [LARGE SCALE GENOMIC DNA]</scope>
</reference>
<evidence type="ECO:0000256" key="2">
    <source>
        <dbReference type="SAM" id="Phobius"/>
    </source>
</evidence>
<comment type="caution">
    <text evidence="4">The sequence shown here is derived from an EMBL/GenBank/DDBJ whole genome shotgun (WGS) entry which is preliminary data.</text>
</comment>
<name>A0ABP0ICY6_9DINO</name>
<evidence type="ECO:0008006" key="6">
    <source>
        <dbReference type="Google" id="ProtNLM"/>
    </source>
</evidence>
<keyword evidence="2" id="KW-1133">Transmembrane helix</keyword>
<protein>
    <recommendedName>
        <fullName evidence="6">Dipeptidase</fullName>
    </recommendedName>
</protein>
<keyword evidence="2" id="KW-0472">Membrane</keyword>
<keyword evidence="3" id="KW-0732">Signal</keyword>
<keyword evidence="2" id="KW-0812">Transmembrane</keyword>
<organism evidence="4 5">
    <name type="scientific">Durusdinium trenchii</name>
    <dbReference type="NCBI Taxonomy" id="1381693"/>
    <lineage>
        <taxon>Eukaryota</taxon>
        <taxon>Sar</taxon>
        <taxon>Alveolata</taxon>
        <taxon>Dinophyceae</taxon>
        <taxon>Suessiales</taxon>
        <taxon>Symbiodiniaceae</taxon>
        <taxon>Durusdinium</taxon>
    </lineage>
</organism>
<dbReference type="EMBL" id="CAXAMN010002337">
    <property type="protein sequence ID" value="CAK8999258.1"/>
    <property type="molecule type" value="Genomic_DNA"/>
</dbReference>